<keyword evidence="4" id="KW-1185">Reference proteome</keyword>
<dbReference type="GO" id="GO:0016989">
    <property type="term" value="F:sigma factor antagonist activity"/>
    <property type="evidence" value="ECO:0007669"/>
    <property type="project" value="TreeGrafter"/>
</dbReference>
<evidence type="ECO:0000313" key="3">
    <source>
        <dbReference type="EMBL" id="AKM06368.1"/>
    </source>
</evidence>
<dbReference type="Gene3D" id="2.60.120.1440">
    <property type="match status" value="1"/>
</dbReference>
<organism evidence="3 4">
    <name type="scientific">Pelagerythrobacter marensis</name>
    <dbReference type="NCBI Taxonomy" id="543877"/>
    <lineage>
        <taxon>Bacteria</taxon>
        <taxon>Pseudomonadati</taxon>
        <taxon>Pseudomonadota</taxon>
        <taxon>Alphaproteobacteria</taxon>
        <taxon>Sphingomonadales</taxon>
        <taxon>Erythrobacteraceae</taxon>
        <taxon>Pelagerythrobacter</taxon>
    </lineage>
</organism>
<feature type="transmembrane region" description="Helical" evidence="1">
    <location>
        <begin position="93"/>
        <end position="115"/>
    </location>
</feature>
<keyword evidence="1" id="KW-0472">Membrane</keyword>
<protein>
    <recommendedName>
        <fullName evidence="2">FecR protein domain-containing protein</fullName>
    </recommendedName>
</protein>
<dbReference type="AlphaFoldDB" id="A0A0G3X7I6"/>
<evidence type="ECO:0000256" key="1">
    <source>
        <dbReference type="SAM" id="Phobius"/>
    </source>
</evidence>
<dbReference type="Pfam" id="PF04773">
    <property type="entry name" value="FecR"/>
    <property type="match status" value="1"/>
</dbReference>
<evidence type="ECO:0000259" key="2">
    <source>
        <dbReference type="Pfam" id="PF04773"/>
    </source>
</evidence>
<dbReference type="Proteomes" id="UP000037643">
    <property type="component" value="Chromosome"/>
</dbReference>
<keyword evidence="1" id="KW-0812">Transmembrane</keyword>
<dbReference type="PATRIC" id="fig|543877.4.peg.281"/>
<dbReference type="PANTHER" id="PTHR30273">
    <property type="entry name" value="PERIPLASMIC SIGNAL SENSOR AND SIGMA FACTOR ACTIVATOR FECR-RELATED"/>
    <property type="match status" value="1"/>
</dbReference>
<dbReference type="InterPro" id="IPR006860">
    <property type="entry name" value="FecR"/>
</dbReference>
<keyword evidence="1" id="KW-1133">Transmembrane helix</keyword>
<dbReference type="STRING" id="543877.AM2010_279"/>
<dbReference type="PIRSF" id="PIRSF018266">
    <property type="entry name" value="FecR"/>
    <property type="match status" value="1"/>
</dbReference>
<gene>
    <name evidence="3" type="ORF">AM2010_279</name>
</gene>
<accession>A0A0G3X7I6</accession>
<dbReference type="EMBL" id="CP011805">
    <property type="protein sequence ID" value="AKM06368.1"/>
    <property type="molecule type" value="Genomic_DNA"/>
</dbReference>
<proteinExistence type="predicted"/>
<dbReference type="InterPro" id="IPR012373">
    <property type="entry name" value="Ferrdict_sens_TM"/>
</dbReference>
<evidence type="ECO:0000313" key="4">
    <source>
        <dbReference type="Proteomes" id="UP000037643"/>
    </source>
</evidence>
<sequence>MDAKILMMNDRAPDVSEAEAALWLVRLGDAACDPQAHSGHAKWRSERPGNAAAHAELQAIWDDLGEVANLGFATPRRDRQAQTTRRTRLVPRFTPRVAGVAIALAASIAAIFVAISMPAADIYTTEVGEQRIVTLPDDTRVALNTDSVMEVSYSGDQRVIELDRGEALFEVAHDSSRPFLVRTQQGTVTVLGTRFIVRHDREAVEVALLTGKVSVQPADVRRHPFRIHPGQRIRLGGVDGARVDEPALNTLTAWRRGELVLQGTSISAAVEEMNRYSEKPIVISMSARLSQKTLSGIFRVRETERFARTLAAMYGLDIEIRDDGYYLGET</sequence>
<dbReference type="KEGG" id="amx:AM2010_279"/>
<dbReference type="PANTHER" id="PTHR30273:SF2">
    <property type="entry name" value="PROTEIN FECR"/>
    <property type="match status" value="1"/>
</dbReference>
<dbReference type="OrthoDB" id="7429207at2"/>
<dbReference type="RefSeq" id="WP_053043837.1">
    <property type="nucleotide sequence ID" value="NZ_CP011805.1"/>
</dbReference>
<feature type="domain" description="FecR protein" evidence="2">
    <location>
        <begin position="122"/>
        <end position="213"/>
    </location>
</feature>
<name>A0A0G3X7I6_9SPHN</name>
<reference evidence="3 4" key="1">
    <citation type="submission" date="2015-06" db="EMBL/GenBank/DDBJ databases">
        <authorList>
            <person name="Kim K.M."/>
        </authorList>
    </citation>
    <scope>NUCLEOTIDE SEQUENCE [LARGE SCALE GENOMIC DNA]</scope>
    <source>
        <strain evidence="3 4">KCTC 22370</strain>
    </source>
</reference>